<evidence type="ECO:0000256" key="6">
    <source>
        <dbReference type="SAM" id="Phobius"/>
    </source>
</evidence>
<accession>A0ABN2WYH4</accession>
<evidence type="ECO:0000313" key="9">
    <source>
        <dbReference type="EMBL" id="GAA2101484.1"/>
    </source>
</evidence>
<feature type="transmembrane region" description="Helical" evidence="6">
    <location>
        <begin position="222"/>
        <end position="242"/>
    </location>
</feature>
<dbReference type="RefSeq" id="WP_344534835.1">
    <property type="nucleotide sequence ID" value="NZ_BAAAPE010000025.1"/>
</dbReference>
<evidence type="ECO:0000256" key="2">
    <source>
        <dbReference type="ARBA" id="ARBA00022475"/>
    </source>
</evidence>
<keyword evidence="3 6" id="KW-0812">Transmembrane</keyword>
<name>A0ABN2WYH4_9ACTN</name>
<keyword evidence="7" id="KW-0732">Signal</keyword>
<dbReference type="InterPro" id="IPR050545">
    <property type="entry name" value="Mycobact_MmpL"/>
</dbReference>
<evidence type="ECO:0000256" key="1">
    <source>
        <dbReference type="ARBA" id="ARBA00004651"/>
    </source>
</evidence>
<feature type="transmembrane region" description="Helical" evidence="6">
    <location>
        <begin position="519"/>
        <end position="538"/>
    </location>
</feature>
<feature type="domain" description="Membrane transport protein MMPL" evidence="8">
    <location>
        <begin position="393"/>
        <end position="695"/>
    </location>
</feature>
<feature type="chain" id="PRO_5047199015" evidence="7">
    <location>
        <begin position="21"/>
        <end position="707"/>
    </location>
</feature>
<evidence type="ECO:0000256" key="5">
    <source>
        <dbReference type="ARBA" id="ARBA00023136"/>
    </source>
</evidence>
<feature type="transmembrane region" description="Helical" evidence="6">
    <location>
        <begin position="628"/>
        <end position="652"/>
    </location>
</feature>
<dbReference type="EMBL" id="BAAAPE010000025">
    <property type="protein sequence ID" value="GAA2101484.1"/>
    <property type="molecule type" value="Genomic_DNA"/>
</dbReference>
<organism evidence="9 10">
    <name type="scientific">Streptomyces albiaxialis</name>
    <dbReference type="NCBI Taxonomy" id="329523"/>
    <lineage>
        <taxon>Bacteria</taxon>
        <taxon>Bacillati</taxon>
        <taxon>Actinomycetota</taxon>
        <taxon>Actinomycetes</taxon>
        <taxon>Kitasatosporales</taxon>
        <taxon>Streptomycetaceae</taxon>
        <taxon>Streptomyces</taxon>
    </lineage>
</organism>
<comment type="caution">
    <text evidence="9">The sequence shown here is derived from an EMBL/GenBank/DDBJ whole genome shotgun (WGS) entry which is preliminary data.</text>
</comment>
<feature type="signal peptide" evidence="7">
    <location>
        <begin position="1"/>
        <end position="20"/>
    </location>
</feature>
<feature type="transmembrane region" description="Helical" evidence="6">
    <location>
        <begin position="545"/>
        <end position="566"/>
    </location>
</feature>
<keyword evidence="10" id="KW-1185">Reference proteome</keyword>
<dbReference type="InterPro" id="IPR004869">
    <property type="entry name" value="MMPL_dom"/>
</dbReference>
<evidence type="ECO:0000259" key="8">
    <source>
        <dbReference type="Pfam" id="PF03176"/>
    </source>
</evidence>
<feature type="transmembrane region" description="Helical" evidence="6">
    <location>
        <begin position="664"/>
        <end position="687"/>
    </location>
</feature>
<evidence type="ECO:0000256" key="4">
    <source>
        <dbReference type="ARBA" id="ARBA00022989"/>
    </source>
</evidence>
<feature type="transmembrane region" description="Helical" evidence="6">
    <location>
        <begin position="586"/>
        <end position="607"/>
    </location>
</feature>
<dbReference type="PANTHER" id="PTHR33406:SF13">
    <property type="entry name" value="MEMBRANE PROTEIN YDFJ"/>
    <property type="match status" value="1"/>
</dbReference>
<feature type="transmembrane region" description="Helical" evidence="6">
    <location>
        <begin position="292"/>
        <end position="321"/>
    </location>
</feature>
<dbReference type="Proteomes" id="UP001500016">
    <property type="component" value="Unassembled WGS sequence"/>
</dbReference>
<dbReference type="PANTHER" id="PTHR33406">
    <property type="entry name" value="MEMBRANE PROTEIN MJ1562-RELATED"/>
    <property type="match status" value="1"/>
</dbReference>
<protein>
    <submittedName>
        <fullName evidence="9">MMPL family transporter</fullName>
    </submittedName>
</protein>
<evidence type="ECO:0000256" key="3">
    <source>
        <dbReference type="ARBA" id="ARBA00022692"/>
    </source>
</evidence>
<reference evidence="9 10" key="1">
    <citation type="journal article" date="2019" name="Int. J. Syst. Evol. Microbiol.">
        <title>The Global Catalogue of Microorganisms (GCM) 10K type strain sequencing project: providing services to taxonomists for standard genome sequencing and annotation.</title>
        <authorList>
            <consortium name="The Broad Institute Genomics Platform"/>
            <consortium name="The Broad Institute Genome Sequencing Center for Infectious Disease"/>
            <person name="Wu L."/>
            <person name="Ma J."/>
        </authorList>
    </citation>
    <scope>NUCLEOTIDE SEQUENCE [LARGE SCALE GENOMIC DNA]</scope>
    <source>
        <strain evidence="9 10">JCM 15478</strain>
    </source>
</reference>
<gene>
    <name evidence="9" type="ORF">GCM10009801_74840</name>
</gene>
<feature type="transmembrane region" description="Helical" evidence="6">
    <location>
        <begin position="171"/>
        <end position="190"/>
    </location>
</feature>
<keyword evidence="2" id="KW-1003">Cell membrane</keyword>
<keyword evidence="4 6" id="KW-1133">Transmembrane helix</keyword>
<feature type="transmembrane region" description="Helical" evidence="6">
    <location>
        <begin position="353"/>
        <end position="376"/>
    </location>
</feature>
<comment type="subcellular location">
    <subcellularLocation>
        <location evidence="1">Cell membrane</location>
        <topology evidence="1">Multi-pass membrane protein</topology>
    </subcellularLocation>
</comment>
<feature type="transmembrane region" description="Helical" evidence="6">
    <location>
        <begin position="269"/>
        <end position="286"/>
    </location>
</feature>
<evidence type="ECO:0000313" key="10">
    <source>
        <dbReference type="Proteomes" id="UP001500016"/>
    </source>
</evidence>
<dbReference type="Gene3D" id="1.20.1640.10">
    <property type="entry name" value="Multidrug efflux transporter AcrB transmembrane domain"/>
    <property type="match status" value="2"/>
</dbReference>
<evidence type="ECO:0000256" key="7">
    <source>
        <dbReference type="SAM" id="SignalP"/>
    </source>
</evidence>
<dbReference type="Pfam" id="PF03176">
    <property type="entry name" value="MMPL"/>
    <property type="match status" value="2"/>
</dbReference>
<sequence>MAHRKLTMVLWIALVILAYAASTFTGVKEQDDADGLTGESAVAERMLDDADFADDGIERVLIQARSGTLRDGEADAVVDSLRKRYGSVDDVGEVGDPVTSKDGRSVLVPVTLELGTGDDKKKPKQVVGPMLEETEAEQKAHDDLRIEQMGKGSVTKELSKQLGADFQRAEFISVPLTLIILLVAFGALLAAGLPVLLGITSVVFALGLAGVTSLLVPVDANQASLILLMGLAVGVDYSLFYIRRHREERARGTTADAALRVAAATSGRAVMISGLTVAFAMGGMFLSGNMLFYSLALGTILVVLVAVAGSLTVLPAALAGLGEKIDRPRIPVLWRRTAARDESRLWGAVLRPVLKAPAVFLCLGVAAMLALAAPALGMKLKMPGDEDLPRSYAIMQTYDRVVEAFPTEGTAHAVAVEADKSRSGEVAETLTGLHEKAMETGRFAESSKPDITLSKDGDVSRLELHVEGEPGSTEAKETLDLLRSDLAPEAMKGAEVEEWAVGGVTAFSEDFSDTLRDRLPLVIGFVTLLCLGVMFLAFRSVILALLTAALNVLSVAAAYGVLVLVFQHKWAEGPLGFESNGAVVSWLPLILFVVLYGLSMDYHVFVLSRVREGVRLGGSAHAAIRHGILSSAGVVTTAAVIMVAVFAVFATLSTLDMKQLGVGLAVAILLDATLIRGVLLPAALALFGKRAWPARHNSPQAPAASND</sequence>
<dbReference type="SUPFAM" id="SSF82866">
    <property type="entry name" value="Multidrug efflux transporter AcrB transmembrane domain"/>
    <property type="match status" value="2"/>
</dbReference>
<feature type="domain" description="Membrane transport protein MMPL" evidence="8">
    <location>
        <begin position="59"/>
        <end position="342"/>
    </location>
</feature>
<feature type="transmembrane region" description="Helical" evidence="6">
    <location>
        <begin position="195"/>
        <end position="216"/>
    </location>
</feature>
<keyword evidence="5 6" id="KW-0472">Membrane</keyword>
<proteinExistence type="predicted"/>